<reference evidence="7" key="1">
    <citation type="submission" date="2017-08" db="EMBL/GenBank/DDBJ databases">
        <title>Direct submision.</title>
        <authorList>
            <person name="Kim S.-J."/>
            <person name="Rhee S.-K."/>
        </authorList>
    </citation>
    <scope>NUCLEOTIDE SEQUENCE [LARGE SCALE GENOMIC DNA]</scope>
    <source>
        <strain evidence="7">GI5</strain>
    </source>
</reference>
<gene>
    <name evidence="4" type="primary">cmoM</name>
    <name evidence="6" type="ORF">Kalk_04745</name>
</gene>
<comment type="catalytic activity">
    <reaction evidence="4">
        <text>5-carboxymethoxyuridine(34) in tRNA + S-adenosyl-L-methionine = 5-methoxycarbonylmethoxyuridine(34) in tRNA + S-adenosyl-L-homocysteine</text>
        <dbReference type="Rhea" id="RHEA:54080"/>
        <dbReference type="Rhea" id="RHEA-COMP:13383"/>
        <dbReference type="Rhea" id="RHEA-COMP:13781"/>
        <dbReference type="ChEBI" id="CHEBI:57856"/>
        <dbReference type="ChEBI" id="CHEBI:59789"/>
        <dbReference type="ChEBI" id="CHEBI:136879"/>
        <dbReference type="ChEBI" id="CHEBI:138053"/>
    </reaction>
</comment>
<dbReference type="GO" id="GO:0097697">
    <property type="term" value="F:tRNA (5-carboxymethoxyuridine(34)-5-O)-methyltransferase activity"/>
    <property type="evidence" value="ECO:0007669"/>
    <property type="project" value="UniProtKB-UniRule"/>
</dbReference>
<dbReference type="Pfam" id="PF08241">
    <property type="entry name" value="Methyltransf_11"/>
    <property type="match status" value="1"/>
</dbReference>
<feature type="binding site" evidence="4">
    <location>
        <position position="74"/>
    </location>
    <ligand>
        <name>S-adenosyl-L-methionine</name>
        <dbReference type="ChEBI" id="CHEBI:59789"/>
    </ligand>
</feature>
<keyword evidence="7" id="KW-1185">Reference proteome</keyword>
<accession>A0A2K9LHQ3</accession>
<dbReference type="AlphaFoldDB" id="A0A2K9LHQ3"/>
<dbReference type="InterPro" id="IPR029063">
    <property type="entry name" value="SAM-dependent_MTases_sf"/>
</dbReference>
<evidence type="ECO:0000256" key="3">
    <source>
        <dbReference type="ARBA" id="ARBA00022691"/>
    </source>
</evidence>
<comment type="similarity">
    <text evidence="4">Belongs to the class I-like SAM-binding methyltransferase superfamily. CmoM family.</text>
</comment>
<evidence type="ECO:0000256" key="4">
    <source>
        <dbReference type="HAMAP-Rule" id="MF_02057"/>
    </source>
</evidence>
<dbReference type="EC" id="2.1.1.-" evidence="4"/>
<feature type="binding site" evidence="4">
    <location>
        <position position="119"/>
    </location>
    <ligand>
        <name>S-adenosyl-L-methionine</name>
        <dbReference type="ChEBI" id="CHEBI:59789"/>
    </ligand>
</feature>
<dbReference type="EMBL" id="CP022684">
    <property type="protein sequence ID" value="AUM11767.1"/>
    <property type="molecule type" value="Genomic_DNA"/>
</dbReference>
<keyword evidence="1 4" id="KW-0489">Methyltransferase</keyword>
<feature type="domain" description="Methyltransferase type 11" evidence="5">
    <location>
        <begin position="50"/>
        <end position="145"/>
    </location>
</feature>
<protein>
    <recommendedName>
        <fullName evidence="4">tRNA 5-carboxymethoxyuridine methyltransferase</fullName>
        <ecNumber evidence="4">2.1.1.-</ecNumber>
    </recommendedName>
    <alternativeName>
        <fullName evidence="4">cmo5U methyltransferase</fullName>
    </alternativeName>
</protein>
<dbReference type="CDD" id="cd02440">
    <property type="entry name" value="AdoMet_MTases"/>
    <property type="match status" value="1"/>
</dbReference>
<dbReference type="InterPro" id="IPR013216">
    <property type="entry name" value="Methyltransf_11"/>
</dbReference>
<sequence>MATDQNFDELSHRFTQKIYSGTKGKVRLALLERDLDETLGQRLQAPLSILDAGGGQGQFARILARQGHQVTLCDHSAVMLESARQGAAEEGLDHAFEYIHSTIQALPEPQQPYDLVLCHAVLEWVIDWQALVLSLLGQMGGGGYLSLMFYNQHSTVFRSLVRGYFDRVVDGKLRGNGQGLTPINPLLPEQVLGFLKEQGMTVLCKSGIRVFHDYMHKEIRDRRSEQDIITLEKRFSREEPYRSLGRYYHVVVQRS</sequence>
<keyword evidence="2 4" id="KW-0808">Transferase</keyword>
<name>A0A2K9LHQ3_9GAMM</name>
<dbReference type="Proteomes" id="UP000235116">
    <property type="component" value="Chromosome"/>
</dbReference>
<dbReference type="PANTHER" id="PTHR43464:SF19">
    <property type="entry name" value="UBIQUINONE BIOSYNTHESIS O-METHYLTRANSFERASE, MITOCHONDRIAL"/>
    <property type="match status" value="1"/>
</dbReference>
<dbReference type="RefSeq" id="WP_101893106.1">
    <property type="nucleotide sequence ID" value="NZ_CP022684.1"/>
</dbReference>
<organism evidence="6 7">
    <name type="scientific">Ketobacter alkanivorans</name>
    <dbReference type="NCBI Taxonomy" id="1917421"/>
    <lineage>
        <taxon>Bacteria</taxon>
        <taxon>Pseudomonadati</taxon>
        <taxon>Pseudomonadota</taxon>
        <taxon>Gammaproteobacteria</taxon>
        <taxon>Pseudomonadales</taxon>
        <taxon>Ketobacteraceae</taxon>
        <taxon>Ketobacter</taxon>
    </lineage>
</organism>
<evidence type="ECO:0000259" key="5">
    <source>
        <dbReference type="Pfam" id="PF08241"/>
    </source>
</evidence>
<comment type="caution">
    <text evidence="4">Lacks conserved residue(s) required for the propagation of feature annotation.</text>
</comment>
<dbReference type="PANTHER" id="PTHR43464">
    <property type="entry name" value="METHYLTRANSFERASE"/>
    <property type="match status" value="1"/>
</dbReference>
<dbReference type="HAMAP" id="MF_02057">
    <property type="entry name" value="tRNA_methyltr_CmoM"/>
    <property type="match status" value="1"/>
</dbReference>
<evidence type="ECO:0000256" key="2">
    <source>
        <dbReference type="ARBA" id="ARBA00022679"/>
    </source>
</evidence>
<dbReference type="GO" id="GO:0006400">
    <property type="term" value="P:tRNA modification"/>
    <property type="evidence" value="ECO:0007669"/>
    <property type="project" value="UniProtKB-UniRule"/>
</dbReference>
<dbReference type="KEGG" id="kak:Kalk_04745"/>
<dbReference type="GO" id="GO:0032259">
    <property type="term" value="P:methylation"/>
    <property type="evidence" value="ECO:0007669"/>
    <property type="project" value="UniProtKB-KW"/>
</dbReference>
<keyword evidence="3 4" id="KW-0949">S-adenosyl-L-methionine</keyword>
<feature type="binding site" evidence="4">
    <location>
        <begin position="53"/>
        <end position="54"/>
    </location>
    <ligand>
        <name>S-adenosyl-L-methionine</name>
        <dbReference type="ChEBI" id="CHEBI:59789"/>
    </ligand>
</feature>
<feature type="binding site" evidence="4">
    <location>
        <position position="27"/>
    </location>
    <ligand>
        <name>S-adenosyl-L-methionine</name>
        <dbReference type="ChEBI" id="CHEBI:59789"/>
    </ligand>
</feature>
<keyword evidence="4" id="KW-0819">tRNA processing</keyword>
<evidence type="ECO:0000256" key="1">
    <source>
        <dbReference type="ARBA" id="ARBA00022603"/>
    </source>
</evidence>
<dbReference type="OrthoDB" id="4697647at2"/>
<dbReference type="Gene3D" id="3.40.50.150">
    <property type="entry name" value="Vaccinia Virus protein VP39"/>
    <property type="match status" value="1"/>
</dbReference>
<dbReference type="GO" id="GO:0008757">
    <property type="term" value="F:S-adenosylmethionine-dependent methyltransferase activity"/>
    <property type="evidence" value="ECO:0007669"/>
    <property type="project" value="InterPro"/>
</dbReference>
<evidence type="ECO:0000313" key="6">
    <source>
        <dbReference type="EMBL" id="AUM11767.1"/>
    </source>
</evidence>
<comment type="function">
    <text evidence="4">Catalyzes the methylation of 5-carboxymethoxyuridine (cmo5U) to form 5-methoxycarbonylmethoxyuridine (mcmo5U) at position 34 in tRNAs.</text>
</comment>
<proteinExistence type="inferred from homology"/>
<dbReference type="InterPro" id="IPR033664">
    <property type="entry name" value="Cmo5U_methylTrfase"/>
</dbReference>
<dbReference type="SUPFAM" id="SSF53335">
    <property type="entry name" value="S-adenosyl-L-methionine-dependent methyltransferases"/>
    <property type="match status" value="1"/>
</dbReference>
<evidence type="ECO:0000313" key="7">
    <source>
        <dbReference type="Proteomes" id="UP000235116"/>
    </source>
</evidence>